<dbReference type="EMBL" id="RWKW01000040">
    <property type="protein sequence ID" value="RST86199.1"/>
    <property type="molecule type" value="Genomic_DNA"/>
</dbReference>
<dbReference type="SUPFAM" id="SSF51230">
    <property type="entry name" value="Single hybrid motif"/>
    <property type="match status" value="1"/>
</dbReference>
<evidence type="ECO:0000256" key="1">
    <source>
        <dbReference type="ARBA" id="ARBA00023267"/>
    </source>
</evidence>
<dbReference type="OrthoDB" id="8902504at2"/>
<dbReference type="AlphaFoldDB" id="A0A3S0G8K2"/>
<keyword evidence="1" id="KW-0092">Biotin</keyword>
<dbReference type="CDD" id="cd06850">
    <property type="entry name" value="biotinyl_domain"/>
    <property type="match status" value="1"/>
</dbReference>
<feature type="domain" description="Lipoyl-binding" evidence="2">
    <location>
        <begin position="85"/>
        <end position="161"/>
    </location>
</feature>
<protein>
    <submittedName>
        <fullName evidence="3">Biotin/lipoyl-binding protein</fullName>
    </submittedName>
</protein>
<dbReference type="PANTHER" id="PTHR45266">
    <property type="entry name" value="OXALOACETATE DECARBOXYLASE ALPHA CHAIN"/>
    <property type="match status" value="1"/>
</dbReference>
<dbReference type="Gene3D" id="2.40.50.100">
    <property type="match status" value="1"/>
</dbReference>
<reference evidence="3 4" key="1">
    <citation type="submission" date="2018-12" db="EMBL/GenBank/DDBJ databases">
        <title>Mesorhizobium carbonis sp. nov., isolated from coal mine water.</title>
        <authorList>
            <person name="Xin W."/>
            <person name="Xu Z."/>
            <person name="Xiang F."/>
            <person name="Zhang J."/>
            <person name="Xi L."/>
            <person name="Liu J."/>
        </authorList>
    </citation>
    <scope>NUCLEOTIDE SEQUENCE [LARGE SCALE GENOMIC DNA]</scope>
    <source>
        <strain evidence="3 4">B2.3</strain>
    </source>
</reference>
<evidence type="ECO:0000313" key="3">
    <source>
        <dbReference type="EMBL" id="RST86199.1"/>
    </source>
</evidence>
<comment type="caution">
    <text evidence="3">The sequence shown here is derived from an EMBL/GenBank/DDBJ whole genome shotgun (WGS) entry which is preliminary data.</text>
</comment>
<dbReference type="InterPro" id="IPR050709">
    <property type="entry name" value="Biotin_Carboxyl_Carrier/Decarb"/>
</dbReference>
<dbReference type="Pfam" id="PF00364">
    <property type="entry name" value="Biotin_lipoyl"/>
    <property type="match status" value="1"/>
</dbReference>
<evidence type="ECO:0000313" key="4">
    <source>
        <dbReference type="Proteomes" id="UP000278398"/>
    </source>
</evidence>
<proteinExistence type="predicted"/>
<dbReference type="InterPro" id="IPR000089">
    <property type="entry name" value="Biotin_lipoyl"/>
</dbReference>
<dbReference type="RefSeq" id="WP_126700086.1">
    <property type="nucleotide sequence ID" value="NZ_RWKW01000040.1"/>
</dbReference>
<dbReference type="Proteomes" id="UP000278398">
    <property type="component" value="Unassembled WGS sequence"/>
</dbReference>
<dbReference type="InterPro" id="IPR011053">
    <property type="entry name" value="Single_hybrid_motif"/>
</dbReference>
<name>A0A3S0G8K2_9HYPH</name>
<dbReference type="PROSITE" id="PS50968">
    <property type="entry name" value="BIOTINYL_LIPOYL"/>
    <property type="match status" value="1"/>
</dbReference>
<sequence>MSLKLALDGKVHEVSITRRRPHLTLRIDGVDHELTELPAAGRGSTTMAIGGHAVTFARASVADRQMLRLAGRTFDVGVVDPFSRSGAGGASLDVVKAPMPGAVISVHRNAGDRVARGEVLVTIESMKLQTALPSPRDGIVAAVHRSAGETFEKDEVIATLEPQVDEG</sequence>
<keyword evidence="4" id="KW-1185">Reference proteome</keyword>
<accession>A0A3S0G8K2</accession>
<dbReference type="PANTHER" id="PTHR45266:SF3">
    <property type="entry name" value="OXALOACETATE DECARBOXYLASE ALPHA CHAIN"/>
    <property type="match status" value="1"/>
</dbReference>
<organism evidence="3 4">
    <name type="scientific">Aquibium carbonis</name>
    <dbReference type="NCBI Taxonomy" id="2495581"/>
    <lineage>
        <taxon>Bacteria</taxon>
        <taxon>Pseudomonadati</taxon>
        <taxon>Pseudomonadota</taxon>
        <taxon>Alphaproteobacteria</taxon>
        <taxon>Hyphomicrobiales</taxon>
        <taxon>Phyllobacteriaceae</taxon>
        <taxon>Aquibium</taxon>
    </lineage>
</organism>
<evidence type="ECO:0000259" key="2">
    <source>
        <dbReference type="PROSITE" id="PS50968"/>
    </source>
</evidence>
<gene>
    <name evidence="3" type="ORF">EJC49_11555</name>
</gene>